<dbReference type="HOGENOM" id="CLU_1318576_0_0_2"/>
<dbReference type="SFLD" id="SFLDS00003">
    <property type="entry name" value="Haloacid_Dehalogenase"/>
    <property type="match status" value="1"/>
</dbReference>
<dbReference type="Proteomes" id="UP000027981">
    <property type="component" value="Chromosome"/>
</dbReference>
<dbReference type="InterPro" id="IPR041492">
    <property type="entry name" value="HAD_2"/>
</dbReference>
<reference evidence="2" key="1">
    <citation type="submission" date="2013-06" db="EMBL/GenBank/DDBJ databases">
        <title>Complete Genome Sequence of Hyperthermophilic Palaeococcus pacificus DY20341T, Isolated from a Deep-Sea Hydrothermal Sediments.</title>
        <authorList>
            <person name="Zeng X."/>
            <person name="Shao Z."/>
        </authorList>
    </citation>
    <scope>NUCLEOTIDE SEQUENCE [LARGE SCALE GENOMIC DNA]</scope>
    <source>
        <strain evidence="2">DY20341</strain>
    </source>
</reference>
<dbReference type="STRING" id="1343739.PAP_08405"/>
<organism evidence="1 2">
    <name type="scientific">Palaeococcus pacificus DY20341</name>
    <dbReference type="NCBI Taxonomy" id="1343739"/>
    <lineage>
        <taxon>Archaea</taxon>
        <taxon>Methanobacteriati</taxon>
        <taxon>Methanobacteriota</taxon>
        <taxon>Thermococci</taxon>
        <taxon>Thermococcales</taxon>
        <taxon>Thermococcaceae</taxon>
        <taxon>Palaeococcus</taxon>
    </lineage>
</organism>
<dbReference type="EMBL" id="CP006019">
    <property type="protein sequence ID" value="AIF70067.1"/>
    <property type="molecule type" value="Genomic_DNA"/>
</dbReference>
<dbReference type="GO" id="GO:0006281">
    <property type="term" value="P:DNA repair"/>
    <property type="evidence" value="ECO:0007669"/>
    <property type="project" value="TreeGrafter"/>
</dbReference>
<accession>A0A075LVM5</accession>
<dbReference type="PANTHER" id="PTHR43434:SF1">
    <property type="entry name" value="PHOSPHOGLYCOLATE PHOSPHATASE"/>
    <property type="match status" value="1"/>
</dbReference>
<dbReference type="SUPFAM" id="SSF56784">
    <property type="entry name" value="HAD-like"/>
    <property type="match status" value="1"/>
</dbReference>
<evidence type="ECO:0008006" key="3">
    <source>
        <dbReference type="Google" id="ProtNLM"/>
    </source>
</evidence>
<protein>
    <recommendedName>
        <fullName evidence="3">HAD family hydrolase</fullName>
    </recommendedName>
</protein>
<proteinExistence type="predicted"/>
<dbReference type="GO" id="GO:0008967">
    <property type="term" value="F:phosphoglycolate phosphatase activity"/>
    <property type="evidence" value="ECO:0007669"/>
    <property type="project" value="TreeGrafter"/>
</dbReference>
<dbReference type="KEGG" id="ppac:PAP_08405"/>
<dbReference type="PANTHER" id="PTHR43434">
    <property type="entry name" value="PHOSPHOGLYCOLATE PHOSPHATASE"/>
    <property type="match status" value="1"/>
</dbReference>
<dbReference type="GeneID" id="24842783"/>
<keyword evidence="2" id="KW-1185">Reference proteome</keyword>
<dbReference type="RefSeq" id="WP_052649129.1">
    <property type="nucleotide sequence ID" value="NZ_CP006019.1"/>
</dbReference>
<dbReference type="Gene3D" id="3.40.50.1000">
    <property type="entry name" value="HAD superfamily/HAD-like"/>
    <property type="match status" value="1"/>
</dbReference>
<dbReference type="Pfam" id="PF13419">
    <property type="entry name" value="HAD_2"/>
    <property type="match status" value="1"/>
</dbReference>
<dbReference type="InterPro" id="IPR036412">
    <property type="entry name" value="HAD-like_sf"/>
</dbReference>
<evidence type="ECO:0000313" key="1">
    <source>
        <dbReference type="EMBL" id="AIF70067.1"/>
    </source>
</evidence>
<gene>
    <name evidence="1" type="ORF">PAP_08405</name>
</gene>
<dbReference type="InterPro" id="IPR023214">
    <property type="entry name" value="HAD_sf"/>
</dbReference>
<sequence length="208" mass="23924">MIKLVVLDFDYTLVGSEVGFYDVKEHKKEEFKRRNLWKIVKELTHEYKSVFNVAEKLGIDVKDVERAAEEIELERMKKSYLIEGARELLDFLRQNNIKIALLTGNCRKAVLYALEKHGIKDYFDALLTRDECALEDMKPNTKCYLKLLEEFGAKEEEAILIGDSEADLLPVKSVKIIIGDKVKGDYNARNLKEAVSLLKKLIGEEDGH</sequence>
<dbReference type="OrthoDB" id="31229at2157"/>
<name>A0A075LVM5_9EURY</name>
<dbReference type="InterPro" id="IPR050155">
    <property type="entry name" value="HAD-like_hydrolase_sf"/>
</dbReference>
<dbReference type="AlphaFoldDB" id="A0A075LVM5"/>
<evidence type="ECO:0000313" key="2">
    <source>
        <dbReference type="Proteomes" id="UP000027981"/>
    </source>
</evidence>
<dbReference type="eggNOG" id="arCOG02293">
    <property type="taxonomic scope" value="Archaea"/>
</dbReference>
<dbReference type="SFLD" id="SFLDG01129">
    <property type="entry name" value="C1.5:_HAD__Beta-PGM__Phosphata"/>
    <property type="match status" value="1"/>
</dbReference>
<reference evidence="1 2" key="2">
    <citation type="journal article" date="2015" name="Genome Announc.">
        <title>Complete Genome Sequence of Hyperthermophilic Piezophilic Archaeon Palaeococcus pacificus DY20341T, Isolated from Deep-Sea Hydrothermal Sediments.</title>
        <authorList>
            <person name="Zeng X."/>
            <person name="Jebbar M."/>
            <person name="Shao Z."/>
        </authorList>
    </citation>
    <scope>NUCLEOTIDE SEQUENCE [LARGE SCALE GENOMIC DNA]</scope>
    <source>
        <strain evidence="1 2">DY20341</strain>
    </source>
</reference>